<dbReference type="InterPro" id="IPR038740">
    <property type="entry name" value="BioF2-like_GNAT_dom"/>
</dbReference>
<keyword evidence="3" id="KW-1185">Reference proteome</keyword>
<comment type="caution">
    <text evidence="2">The sequence shown here is derived from an EMBL/GenBank/DDBJ whole genome shotgun (WGS) entry which is preliminary data.</text>
</comment>
<organism evidence="2 3">
    <name type="scientific">Aureimonas ureilytica</name>
    <dbReference type="NCBI Taxonomy" id="401562"/>
    <lineage>
        <taxon>Bacteria</taxon>
        <taxon>Pseudomonadati</taxon>
        <taxon>Pseudomonadota</taxon>
        <taxon>Alphaproteobacteria</taxon>
        <taxon>Hyphomicrobiales</taxon>
        <taxon>Aurantimonadaceae</taxon>
        <taxon>Aureimonas</taxon>
    </lineage>
</organism>
<dbReference type="RefSeq" id="WP_082684521.1">
    <property type="nucleotide sequence ID" value="NZ_LDQA01000021.1"/>
</dbReference>
<sequence length="410" mass="44659">MDERSLPSSVPVAVTPVAWLHRDLASVRDLWLACEAQGACNAHQRYGWMALVVEHLLALDKSEPLIVELRDAASGAPILLLPLAIRRKAGLTEIVPLSAGVCDYTAPVLAQPVAYTAEEARRLWLAVRAALPKADRLRLDSIPHEIVPGIPNPLALVDGIQDSALSVSGMATPGPADTLAARVFRPSFVKQVGKTRRRLEALGTLSFEAARTPAEVDAMMDELLHLRLARFRKLGRFDILSSPAYGQFYRQAAHEGLSGGSAQVIGLKLDGDCLALMLNLVHRDVAHGILIAMDDERARNTAPGLFMISLAIEQACREGVTYFDFSVGGQSYKQSVGALSRPFFRLEEVYSLRGHAMALADKGAEELRARLKSNGALYGRLRSWRGKLRRLSHRPAANTAPDKPRASDSD</sequence>
<dbReference type="Pfam" id="PF13480">
    <property type="entry name" value="Acetyltransf_6"/>
    <property type="match status" value="1"/>
</dbReference>
<evidence type="ECO:0000313" key="2">
    <source>
        <dbReference type="EMBL" id="KTR06003.1"/>
    </source>
</evidence>
<dbReference type="EMBL" id="LDQA01000021">
    <property type="protein sequence ID" value="KTR06003.1"/>
    <property type="molecule type" value="Genomic_DNA"/>
</dbReference>
<dbReference type="AlphaFoldDB" id="A0A175RRG2"/>
<evidence type="ECO:0000313" key="3">
    <source>
        <dbReference type="Proteomes" id="UP000078529"/>
    </source>
</evidence>
<dbReference type="Proteomes" id="UP000078529">
    <property type="component" value="Unassembled WGS sequence"/>
</dbReference>
<accession>A0A175RRG2</accession>
<protein>
    <recommendedName>
        <fullName evidence="1">BioF2-like acetyltransferase domain-containing protein</fullName>
    </recommendedName>
</protein>
<proteinExistence type="predicted"/>
<evidence type="ECO:0000259" key="1">
    <source>
        <dbReference type="Pfam" id="PF13480"/>
    </source>
</evidence>
<name>A0A175RRG2_9HYPH</name>
<dbReference type="Gene3D" id="3.40.630.30">
    <property type="match status" value="1"/>
</dbReference>
<dbReference type="SUPFAM" id="SSF55729">
    <property type="entry name" value="Acyl-CoA N-acyltransferases (Nat)"/>
    <property type="match status" value="1"/>
</dbReference>
<dbReference type="PATRIC" id="fig|401562.4.peg.1652"/>
<reference evidence="2 3" key="1">
    <citation type="journal article" date="2016" name="Front. Microbiol.">
        <title>Genomic Resource of Rice Seed Associated Bacteria.</title>
        <authorList>
            <person name="Midha S."/>
            <person name="Bansal K."/>
            <person name="Sharma S."/>
            <person name="Kumar N."/>
            <person name="Patil P.P."/>
            <person name="Chaudhry V."/>
            <person name="Patil P.B."/>
        </authorList>
    </citation>
    <scope>NUCLEOTIDE SEQUENCE [LARGE SCALE GENOMIC DNA]</scope>
    <source>
        <strain evidence="2 3">NS365</strain>
    </source>
</reference>
<feature type="domain" description="BioF2-like acetyltransferase" evidence="1">
    <location>
        <begin position="188"/>
        <end position="334"/>
    </location>
</feature>
<dbReference type="InterPro" id="IPR016181">
    <property type="entry name" value="Acyl_CoA_acyltransferase"/>
</dbReference>
<gene>
    <name evidence="2" type="ORF">NS365_09460</name>
</gene>